<dbReference type="AlphaFoldDB" id="A0AAJ2EQI3"/>
<evidence type="ECO:0000256" key="1">
    <source>
        <dbReference type="ARBA" id="ARBA00023015"/>
    </source>
</evidence>
<dbReference type="Gene3D" id="1.10.10.60">
    <property type="entry name" value="Homeodomain-like"/>
    <property type="match status" value="1"/>
</dbReference>
<reference evidence="5" key="1">
    <citation type="submission" date="2023-08" db="EMBL/GenBank/DDBJ databases">
        <title>Functional and genomic diversity of the sorghum phyllosphere microbiome.</title>
        <authorList>
            <person name="Shade A."/>
        </authorList>
    </citation>
    <scope>NUCLEOTIDE SEQUENCE</scope>
    <source>
        <strain evidence="5">SORGH_AS_0974</strain>
    </source>
</reference>
<accession>A0AAJ2EQI3</accession>
<comment type="caution">
    <text evidence="5">The sequence shown here is derived from an EMBL/GenBank/DDBJ whole genome shotgun (WGS) entry which is preliminary data.</text>
</comment>
<sequence>MVNVVARGRVHGRIGRRTISLAAGDVVFSRLSNPMDLIVEEATWLALIIPMSLLSIGLNWSPRFDGCVFGAGTAQATMIGGLLNSLDQIGETLEAAEITCLTQASIAIITSCLGQALPFTRASKKDVTDLQPSIRRYVADHLSESDLGQERLCHAFGLSRAQLYRSMRGTSDIAKTIRRLRLFAIRRDILSEECQGETIPAIAKRWGLSDERNFRRAFVNEFGYPPSRLRNWGNSLVDRVGEGTRLGFDLEQWMLGGQPEMDIKAS</sequence>
<keyword evidence="2 5" id="KW-0238">DNA-binding</keyword>
<dbReference type="InterPro" id="IPR050204">
    <property type="entry name" value="AraC_XylS_family_regulators"/>
</dbReference>
<keyword evidence="3" id="KW-0804">Transcription</keyword>
<dbReference type="GO" id="GO:0003700">
    <property type="term" value="F:DNA-binding transcription factor activity"/>
    <property type="evidence" value="ECO:0007669"/>
    <property type="project" value="InterPro"/>
</dbReference>
<dbReference type="PROSITE" id="PS01124">
    <property type="entry name" value="HTH_ARAC_FAMILY_2"/>
    <property type="match status" value="1"/>
</dbReference>
<name>A0AAJ2EQI3_9HYPH</name>
<evidence type="ECO:0000256" key="2">
    <source>
        <dbReference type="ARBA" id="ARBA00023125"/>
    </source>
</evidence>
<gene>
    <name evidence="5" type="ORF">QE369_000837</name>
</gene>
<evidence type="ECO:0000313" key="6">
    <source>
        <dbReference type="Proteomes" id="UP001255601"/>
    </source>
</evidence>
<dbReference type="EMBL" id="JAVIZC010000001">
    <property type="protein sequence ID" value="MDR6100659.1"/>
    <property type="molecule type" value="Genomic_DNA"/>
</dbReference>
<evidence type="ECO:0000256" key="3">
    <source>
        <dbReference type="ARBA" id="ARBA00023163"/>
    </source>
</evidence>
<proteinExistence type="predicted"/>
<dbReference type="Proteomes" id="UP001255601">
    <property type="component" value="Unassembled WGS sequence"/>
</dbReference>
<keyword evidence="1" id="KW-0805">Transcription regulation</keyword>
<dbReference type="RefSeq" id="WP_404976266.1">
    <property type="nucleotide sequence ID" value="NZ_JAVIZC010000001.1"/>
</dbReference>
<evidence type="ECO:0000313" key="5">
    <source>
        <dbReference type="EMBL" id="MDR6100659.1"/>
    </source>
</evidence>
<dbReference type="Pfam" id="PF12833">
    <property type="entry name" value="HTH_18"/>
    <property type="match status" value="1"/>
</dbReference>
<dbReference type="SMART" id="SM00342">
    <property type="entry name" value="HTH_ARAC"/>
    <property type="match status" value="1"/>
</dbReference>
<dbReference type="InterPro" id="IPR018060">
    <property type="entry name" value="HTH_AraC"/>
</dbReference>
<dbReference type="GO" id="GO:0043565">
    <property type="term" value="F:sequence-specific DNA binding"/>
    <property type="evidence" value="ECO:0007669"/>
    <property type="project" value="InterPro"/>
</dbReference>
<feature type="domain" description="HTH araC/xylS-type" evidence="4">
    <location>
        <begin position="132"/>
        <end position="232"/>
    </location>
</feature>
<dbReference type="PANTHER" id="PTHR46796">
    <property type="entry name" value="HTH-TYPE TRANSCRIPTIONAL ACTIVATOR RHAS-RELATED"/>
    <property type="match status" value="1"/>
</dbReference>
<protein>
    <submittedName>
        <fullName evidence="5">AraC-like DNA-binding protein</fullName>
    </submittedName>
</protein>
<evidence type="ECO:0000259" key="4">
    <source>
        <dbReference type="PROSITE" id="PS01124"/>
    </source>
</evidence>
<organism evidence="5 6">
    <name type="scientific">Agrobacterium larrymoorei</name>
    <dbReference type="NCBI Taxonomy" id="160699"/>
    <lineage>
        <taxon>Bacteria</taxon>
        <taxon>Pseudomonadati</taxon>
        <taxon>Pseudomonadota</taxon>
        <taxon>Alphaproteobacteria</taxon>
        <taxon>Hyphomicrobiales</taxon>
        <taxon>Rhizobiaceae</taxon>
        <taxon>Rhizobium/Agrobacterium group</taxon>
        <taxon>Agrobacterium</taxon>
    </lineage>
</organism>